<accession>A0ABQ5Z2I9</accession>
<gene>
    <name evidence="5" type="ORF">GCM10007925_00180</name>
</gene>
<evidence type="ECO:0000313" key="5">
    <source>
        <dbReference type="EMBL" id="GLR46307.1"/>
    </source>
</evidence>
<evidence type="ECO:0000259" key="3">
    <source>
        <dbReference type="Pfam" id="PF25917"/>
    </source>
</evidence>
<feature type="domain" description="Multidrug resistance protein MdtA-like barrel-sandwich hybrid" evidence="3">
    <location>
        <begin position="63"/>
        <end position="228"/>
    </location>
</feature>
<dbReference type="Pfam" id="PF25917">
    <property type="entry name" value="BSH_RND"/>
    <property type="match status" value="1"/>
</dbReference>
<comment type="caution">
    <text evidence="5">The sequence shown here is derived from an EMBL/GenBank/DDBJ whole genome shotgun (WGS) entry which is preliminary data.</text>
</comment>
<keyword evidence="2" id="KW-0472">Membrane</keyword>
<evidence type="ECO:0000259" key="4">
    <source>
        <dbReference type="Pfam" id="PF25963"/>
    </source>
</evidence>
<name>A0ABQ5Z2I9_9SPHN</name>
<feature type="domain" description="p-hydroxybenzoic acid efflux pump subunit AaeA-like beta-barrel" evidence="4">
    <location>
        <begin position="253"/>
        <end position="342"/>
    </location>
</feature>
<organism evidence="5 6">
    <name type="scientific">Sphingomonas astaxanthinifaciens DSM 22298</name>
    <dbReference type="NCBI Taxonomy" id="1123267"/>
    <lineage>
        <taxon>Bacteria</taxon>
        <taxon>Pseudomonadati</taxon>
        <taxon>Pseudomonadota</taxon>
        <taxon>Alphaproteobacteria</taxon>
        <taxon>Sphingomonadales</taxon>
        <taxon>Sphingomonadaceae</taxon>
        <taxon>Sphingomonas</taxon>
    </lineage>
</organism>
<protein>
    <submittedName>
        <fullName evidence="5">Membrane protein</fullName>
    </submittedName>
</protein>
<keyword evidence="2" id="KW-0812">Transmembrane</keyword>
<dbReference type="PANTHER" id="PTHR30386">
    <property type="entry name" value="MEMBRANE FUSION SUBUNIT OF EMRAB-TOLC MULTIDRUG EFFLUX PUMP"/>
    <property type="match status" value="1"/>
</dbReference>
<dbReference type="Pfam" id="PF25963">
    <property type="entry name" value="Beta-barrel_AAEA"/>
    <property type="match status" value="1"/>
</dbReference>
<dbReference type="Gene3D" id="1.10.287.470">
    <property type="entry name" value="Helix hairpin bin"/>
    <property type="match status" value="1"/>
</dbReference>
<keyword evidence="6" id="KW-1185">Reference proteome</keyword>
<reference evidence="6" key="1">
    <citation type="journal article" date="2019" name="Int. J. Syst. Evol. Microbiol.">
        <title>The Global Catalogue of Microorganisms (GCM) 10K type strain sequencing project: providing services to taxonomists for standard genome sequencing and annotation.</title>
        <authorList>
            <consortium name="The Broad Institute Genomics Platform"/>
            <consortium name="The Broad Institute Genome Sequencing Center for Infectious Disease"/>
            <person name="Wu L."/>
            <person name="Ma J."/>
        </authorList>
    </citation>
    <scope>NUCLEOTIDE SEQUENCE [LARGE SCALE GENOMIC DNA]</scope>
    <source>
        <strain evidence="6">NBRC 102146</strain>
    </source>
</reference>
<dbReference type="InterPro" id="IPR050739">
    <property type="entry name" value="MFP"/>
</dbReference>
<evidence type="ECO:0000256" key="2">
    <source>
        <dbReference type="SAM" id="Phobius"/>
    </source>
</evidence>
<dbReference type="Proteomes" id="UP001156703">
    <property type="component" value="Unassembled WGS sequence"/>
</dbReference>
<dbReference type="Gene3D" id="2.40.30.170">
    <property type="match status" value="1"/>
</dbReference>
<sequence length="346" mass="36458">MNQETRIEAAGLAETPAKAPNKARRIALMLVVPLLLVLGGAWMWWSGQGTVSTDNAQVKQDITSVGAQVSGPIAQVYVKEGQRVQAGQLLFRIDPEPFRVALLQAEAQLAQAQLSERQVVTQAAGTSVDITGAEAQLAINQRALARQAELLRQGFTTKVRYDEALSDVEKSRTALADAAARAANAHDSIAPGGDQPSEAAARAAIASARLNLSRTEVRAPAAGIVSNTDRLLPGQQAVPGIGLLSLVGSKSAWVEANFKEKDLAKMAPGQKVEVEIDAYPGLKLHGRVESIGAGTGSEFAILPAQNANGNWVKVSQRVPVRIAFDEKPSRPMIAGLSATVTVDVGD</sequence>
<feature type="transmembrane region" description="Helical" evidence="2">
    <location>
        <begin position="26"/>
        <end position="45"/>
    </location>
</feature>
<comment type="subcellular location">
    <subcellularLocation>
        <location evidence="1">Cell envelope</location>
    </subcellularLocation>
</comment>
<dbReference type="SUPFAM" id="SSF111369">
    <property type="entry name" value="HlyD-like secretion proteins"/>
    <property type="match status" value="2"/>
</dbReference>
<dbReference type="Gene3D" id="2.40.50.100">
    <property type="match status" value="1"/>
</dbReference>
<keyword evidence="2" id="KW-1133">Transmembrane helix</keyword>
<dbReference type="RefSeq" id="WP_284272665.1">
    <property type="nucleotide sequence ID" value="NZ_BSOO01000001.1"/>
</dbReference>
<proteinExistence type="predicted"/>
<dbReference type="EMBL" id="BSOO01000001">
    <property type="protein sequence ID" value="GLR46307.1"/>
    <property type="molecule type" value="Genomic_DNA"/>
</dbReference>
<dbReference type="PANTHER" id="PTHR30386:SF19">
    <property type="entry name" value="MULTIDRUG EXPORT PROTEIN EMRA-RELATED"/>
    <property type="match status" value="1"/>
</dbReference>
<dbReference type="InterPro" id="IPR058625">
    <property type="entry name" value="MdtA-like_BSH"/>
</dbReference>
<evidence type="ECO:0000256" key="1">
    <source>
        <dbReference type="ARBA" id="ARBA00004196"/>
    </source>
</evidence>
<dbReference type="InterPro" id="IPR058634">
    <property type="entry name" value="AaeA-lik-b-barrel"/>
</dbReference>
<evidence type="ECO:0000313" key="6">
    <source>
        <dbReference type="Proteomes" id="UP001156703"/>
    </source>
</evidence>